<protein>
    <submittedName>
        <fullName evidence="2">Uncharacterized protein</fullName>
    </submittedName>
</protein>
<evidence type="ECO:0000313" key="2">
    <source>
        <dbReference type="EMBL" id="SDK12631.1"/>
    </source>
</evidence>
<dbReference type="AlphaFoldDB" id="A0A1G8ZC22"/>
<reference evidence="2 3" key="1">
    <citation type="submission" date="2016-10" db="EMBL/GenBank/DDBJ databases">
        <authorList>
            <person name="de Groot N.N."/>
        </authorList>
    </citation>
    <scope>NUCLEOTIDE SEQUENCE [LARGE SCALE GENOMIC DNA]</scope>
    <source>
        <strain evidence="2 3">IBRC-M10015</strain>
    </source>
</reference>
<keyword evidence="1" id="KW-0472">Membrane</keyword>
<feature type="transmembrane region" description="Helical" evidence="1">
    <location>
        <begin position="64"/>
        <end position="84"/>
    </location>
</feature>
<dbReference type="STRING" id="890420.SAMN05216226_12031"/>
<dbReference type="RefSeq" id="WP_092704653.1">
    <property type="nucleotide sequence ID" value="NZ_FNFC01000020.1"/>
</dbReference>
<accession>A0A1G8ZC22</accession>
<dbReference type="EMBL" id="FNFC01000020">
    <property type="protein sequence ID" value="SDK12631.1"/>
    <property type="molecule type" value="Genomic_DNA"/>
</dbReference>
<sequence length="239" mass="27393">MSQDRQPTREFEDFSTTEEARKQIWNIKVIAITGVLLALGVSLIAAGIPALLETYLAPILGFDTSWITAGLGVFILIVSGVFIFEQYRPQTTLTKRIHAPLFYLVGEGTAFPMTTQYYPQQMAEIAFPALVETNPELKEQMRDVNPTFQGERSVFVEFYEFLLIFWLHTNLPTHEYRDGLQEIRQVEPSDIDGRLQKNTFIDFFTDFDGDDMSARQFIQLQPRLPEDADLVYHGPDDLD</sequence>
<evidence type="ECO:0000313" key="3">
    <source>
        <dbReference type="Proteomes" id="UP000198856"/>
    </source>
</evidence>
<dbReference type="Proteomes" id="UP000198856">
    <property type="component" value="Unassembled WGS sequence"/>
</dbReference>
<keyword evidence="3" id="KW-1185">Reference proteome</keyword>
<keyword evidence="1" id="KW-1133">Transmembrane helix</keyword>
<gene>
    <name evidence="2" type="ORF">SAMN05216226_12031</name>
</gene>
<proteinExistence type="predicted"/>
<feature type="transmembrane region" description="Helical" evidence="1">
    <location>
        <begin position="29"/>
        <end position="52"/>
    </location>
</feature>
<organism evidence="2 3">
    <name type="scientific">Halovenus aranensis</name>
    <dbReference type="NCBI Taxonomy" id="890420"/>
    <lineage>
        <taxon>Archaea</taxon>
        <taxon>Methanobacteriati</taxon>
        <taxon>Methanobacteriota</taxon>
        <taxon>Stenosarchaea group</taxon>
        <taxon>Halobacteria</taxon>
        <taxon>Halobacteriales</taxon>
        <taxon>Haloarculaceae</taxon>
        <taxon>Halovenus</taxon>
    </lineage>
</organism>
<evidence type="ECO:0000256" key="1">
    <source>
        <dbReference type="SAM" id="Phobius"/>
    </source>
</evidence>
<keyword evidence="1" id="KW-0812">Transmembrane</keyword>
<name>A0A1G8ZC22_9EURY</name>